<evidence type="ECO:0000313" key="8">
    <source>
        <dbReference type="EMBL" id="ELP91615.1"/>
    </source>
</evidence>
<dbReference type="OrthoDB" id="25316at2759"/>
<dbReference type="GO" id="GO:0004722">
    <property type="term" value="F:protein serine/threonine phosphatase activity"/>
    <property type="evidence" value="ECO:0007669"/>
    <property type="project" value="UniProtKB-EC"/>
</dbReference>
<dbReference type="InterPro" id="IPR029021">
    <property type="entry name" value="Prot-tyrosine_phosphatase-like"/>
</dbReference>
<dbReference type="EMBL" id="KB206455">
    <property type="protein sequence ID" value="ELP91615.1"/>
    <property type="molecule type" value="Genomic_DNA"/>
</dbReference>
<dbReference type="GO" id="GO:0043409">
    <property type="term" value="P:negative regulation of MAPK cascade"/>
    <property type="evidence" value="ECO:0007669"/>
    <property type="project" value="TreeGrafter"/>
</dbReference>
<dbReference type="VEuPathDB" id="AmoebaDB:EIN_205420"/>
<gene>
    <name evidence="8" type="ORF">EIN_205420</name>
</gene>
<evidence type="ECO:0000256" key="2">
    <source>
        <dbReference type="ARBA" id="ARBA00013064"/>
    </source>
</evidence>
<dbReference type="OMA" id="ILICAKG"/>
<dbReference type="PROSITE" id="PS50054">
    <property type="entry name" value="TYR_PHOSPHATASE_DUAL"/>
    <property type="match status" value="1"/>
</dbReference>
<protein>
    <recommendedName>
        <fullName evidence="2">protein-tyrosine-phosphatase</fullName>
        <ecNumber evidence="2">3.1.3.48</ecNumber>
    </recommendedName>
</protein>
<dbReference type="PROSITE" id="PS00383">
    <property type="entry name" value="TYR_PHOSPHATASE_1"/>
    <property type="match status" value="1"/>
</dbReference>
<dbReference type="GeneID" id="14890593"/>
<proteinExistence type="inferred from homology"/>
<dbReference type="PANTHER" id="PTHR10159">
    <property type="entry name" value="DUAL SPECIFICITY PROTEIN PHOSPHATASE"/>
    <property type="match status" value="1"/>
</dbReference>
<dbReference type="RefSeq" id="XP_004258386.1">
    <property type="nucleotide sequence ID" value="XM_004258338.1"/>
</dbReference>
<keyword evidence="3 8" id="KW-0378">Hydrolase</keyword>
<feature type="domain" description="Tyrosine specific protein phosphatases" evidence="7">
    <location>
        <begin position="76"/>
        <end position="142"/>
    </location>
</feature>
<comment type="catalytic activity">
    <reaction evidence="5">
        <text>O-phospho-L-seryl-[protein] + H2O = L-seryl-[protein] + phosphate</text>
        <dbReference type="Rhea" id="RHEA:20629"/>
        <dbReference type="Rhea" id="RHEA-COMP:9863"/>
        <dbReference type="Rhea" id="RHEA-COMP:11604"/>
        <dbReference type="ChEBI" id="CHEBI:15377"/>
        <dbReference type="ChEBI" id="CHEBI:29999"/>
        <dbReference type="ChEBI" id="CHEBI:43474"/>
        <dbReference type="ChEBI" id="CHEBI:83421"/>
        <dbReference type="EC" id="3.1.3.16"/>
    </reaction>
</comment>
<keyword evidence="9" id="KW-1185">Reference proteome</keyword>
<dbReference type="Pfam" id="PF00782">
    <property type="entry name" value="DSPc"/>
    <property type="match status" value="1"/>
</dbReference>
<evidence type="ECO:0000259" key="7">
    <source>
        <dbReference type="PROSITE" id="PS50056"/>
    </source>
</evidence>
<keyword evidence="4" id="KW-0904">Protein phosphatase</keyword>
<dbReference type="EC" id="3.1.3.48" evidence="2"/>
<dbReference type="InterPro" id="IPR000340">
    <property type="entry name" value="Dual-sp_phosphatase_cat-dom"/>
</dbReference>
<dbReference type="AlphaFoldDB" id="A0A0A1UCZ8"/>
<evidence type="ECO:0000313" key="9">
    <source>
        <dbReference type="Proteomes" id="UP000014680"/>
    </source>
</evidence>
<dbReference type="InterPro" id="IPR016130">
    <property type="entry name" value="Tyr_Pase_AS"/>
</dbReference>
<name>A0A0A1UCZ8_ENTIV</name>
<comment type="similarity">
    <text evidence="1">Belongs to the protein-tyrosine phosphatase family. Non-receptor class dual specificity subfamily.</text>
</comment>
<evidence type="ECO:0000256" key="4">
    <source>
        <dbReference type="ARBA" id="ARBA00022912"/>
    </source>
</evidence>
<accession>A0A0A1UCZ8</accession>
<dbReference type="GO" id="GO:0005737">
    <property type="term" value="C:cytoplasm"/>
    <property type="evidence" value="ECO:0007669"/>
    <property type="project" value="TreeGrafter"/>
</dbReference>
<dbReference type="InterPro" id="IPR000387">
    <property type="entry name" value="Tyr_Pase_dom"/>
</dbReference>
<evidence type="ECO:0000256" key="1">
    <source>
        <dbReference type="ARBA" id="ARBA00008601"/>
    </source>
</evidence>
<dbReference type="GO" id="GO:0008330">
    <property type="term" value="F:protein tyrosine/threonine phosphatase activity"/>
    <property type="evidence" value="ECO:0007669"/>
    <property type="project" value="TreeGrafter"/>
</dbReference>
<dbReference type="InterPro" id="IPR020422">
    <property type="entry name" value="TYR_PHOSPHATASE_DUAL_dom"/>
</dbReference>
<feature type="domain" description="Tyrosine-protein phosphatase" evidence="6">
    <location>
        <begin position="22"/>
        <end position="163"/>
    </location>
</feature>
<dbReference type="SMART" id="SM00195">
    <property type="entry name" value="DSPc"/>
    <property type="match status" value="1"/>
</dbReference>
<sequence>MGNTHSKHIQSKSNESVLLCVNHVTEILPTIFLTSRHSAEDELTYKQNDISAVLSLTTNNAKYPTDVQTKHCHVQDSFFFLLDQTLDESLEWIDTMVSSGKKVLVHCEVGMSRSASVVLAYLMKHNTWNFKTAFLYIKQKRPIVFPNPGFIIQLYQYQLKMGIKDSNENSLFVKELILQANALFQDVPVRQLWNAFLSNGCCYEKAIKDQRRLLANYAGSS</sequence>
<evidence type="ECO:0000256" key="3">
    <source>
        <dbReference type="ARBA" id="ARBA00022801"/>
    </source>
</evidence>
<dbReference type="PANTHER" id="PTHR10159:SF519">
    <property type="entry name" value="DUAL SPECIFICITY PROTEIN PHOSPHATASE MPK3"/>
    <property type="match status" value="1"/>
</dbReference>
<dbReference type="Gene3D" id="3.90.190.10">
    <property type="entry name" value="Protein tyrosine phosphatase superfamily"/>
    <property type="match status" value="1"/>
</dbReference>
<dbReference type="PROSITE" id="PS50056">
    <property type="entry name" value="TYR_PHOSPHATASE_2"/>
    <property type="match status" value="1"/>
</dbReference>
<evidence type="ECO:0000256" key="5">
    <source>
        <dbReference type="ARBA" id="ARBA00047761"/>
    </source>
</evidence>
<evidence type="ECO:0000259" key="6">
    <source>
        <dbReference type="PROSITE" id="PS50054"/>
    </source>
</evidence>
<reference evidence="8 9" key="1">
    <citation type="submission" date="2012-10" db="EMBL/GenBank/DDBJ databases">
        <authorList>
            <person name="Zafar N."/>
            <person name="Inman J."/>
            <person name="Hall N."/>
            <person name="Lorenzi H."/>
            <person name="Caler E."/>
        </authorList>
    </citation>
    <scope>NUCLEOTIDE SEQUENCE [LARGE SCALE GENOMIC DNA]</scope>
    <source>
        <strain evidence="8 9">IP1</strain>
    </source>
</reference>
<dbReference type="Proteomes" id="UP000014680">
    <property type="component" value="Unassembled WGS sequence"/>
</dbReference>
<dbReference type="GO" id="GO:0033550">
    <property type="term" value="F:MAP kinase tyrosine phosphatase activity"/>
    <property type="evidence" value="ECO:0007669"/>
    <property type="project" value="TreeGrafter"/>
</dbReference>
<dbReference type="SUPFAM" id="SSF52799">
    <property type="entry name" value="(Phosphotyrosine protein) phosphatases II"/>
    <property type="match status" value="1"/>
</dbReference>
<dbReference type="GO" id="GO:0017017">
    <property type="term" value="F:MAP kinase tyrosine/serine/threonine phosphatase activity"/>
    <property type="evidence" value="ECO:0007669"/>
    <property type="project" value="TreeGrafter"/>
</dbReference>
<dbReference type="KEGG" id="eiv:EIN_205420"/>
<organism evidence="8 9">
    <name type="scientific">Entamoeba invadens IP1</name>
    <dbReference type="NCBI Taxonomy" id="370355"/>
    <lineage>
        <taxon>Eukaryota</taxon>
        <taxon>Amoebozoa</taxon>
        <taxon>Evosea</taxon>
        <taxon>Archamoebae</taxon>
        <taxon>Mastigamoebida</taxon>
        <taxon>Entamoebidae</taxon>
        <taxon>Entamoeba</taxon>
    </lineage>
</organism>
<dbReference type="CDD" id="cd14498">
    <property type="entry name" value="DSP"/>
    <property type="match status" value="1"/>
</dbReference>